<reference evidence="4 5" key="1">
    <citation type="journal article" date="2019" name="Nat. Ecol. Evol.">
        <title>Megaphylogeny resolves global patterns of mushroom evolution.</title>
        <authorList>
            <person name="Varga T."/>
            <person name="Krizsan K."/>
            <person name="Foldi C."/>
            <person name="Dima B."/>
            <person name="Sanchez-Garcia M."/>
            <person name="Sanchez-Ramirez S."/>
            <person name="Szollosi G.J."/>
            <person name="Szarkandi J.G."/>
            <person name="Papp V."/>
            <person name="Albert L."/>
            <person name="Andreopoulos W."/>
            <person name="Angelini C."/>
            <person name="Antonin V."/>
            <person name="Barry K.W."/>
            <person name="Bougher N.L."/>
            <person name="Buchanan P."/>
            <person name="Buyck B."/>
            <person name="Bense V."/>
            <person name="Catcheside P."/>
            <person name="Chovatia M."/>
            <person name="Cooper J."/>
            <person name="Damon W."/>
            <person name="Desjardin D."/>
            <person name="Finy P."/>
            <person name="Geml J."/>
            <person name="Haridas S."/>
            <person name="Hughes K."/>
            <person name="Justo A."/>
            <person name="Karasinski D."/>
            <person name="Kautmanova I."/>
            <person name="Kiss B."/>
            <person name="Kocsube S."/>
            <person name="Kotiranta H."/>
            <person name="LaButti K.M."/>
            <person name="Lechner B.E."/>
            <person name="Liimatainen K."/>
            <person name="Lipzen A."/>
            <person name="Lukacs Z."/>
            <person name="Mihaltcheva S."/>
            <person name="Morgado L.N."/>
            <person name="Niskanen T."/>
            <person name="Noordeloos M.E."/>
            <person name="Ohm R.A."/>
            <person name="Ortiz-Santana B."/>
            <person name="Ovrebo C."/>
            <person name="Racz N."/>
            <person name="Riley R."/>
            <person name="Savchenko A."/>
            <person name="Shiryaev A."/>
            <person name="Soop K."/>
            <person name="Spirin V."/>
            <person name="Szebenyi C."/>
            <person name="Tomsovsky M."/>
            <person name="Tulloss R.E."/>
            <person name="Uehling J."/>
            <person name="Grigoriev I.V."/>
            <person name="Vagvolgyi C."/>
            <person name="Papp T."/>
            <person name="Martin F.M."/>
            <person name="Miettinen O."/>
            <person name="Hibbett D.S."/>
            <person name="Nagy L.G."/>
        </authorList>
    </citation>
    <scope>NUCLEOTIDE SEQUENCE [LARGE SCALE GENOMIC DNA]</scope>
    <source>
        <strain evidence="4 5">CBS 121175</strain>
    </source>
</reference>
<dbReference type="InterPro" id="IPR056884">
    <property type="entry name" value="NPHP3-like_N"/>
</dbReference>
<dbReference type="PANTHER" id="PTHR10039">
    <property type="entry name" value="AMELOGENIN"/>
    <property type="match status" value="1"/>
</dbReference>
<feature type="domain" description="Nephrocystin 3-like N-terminal" evidence="3">
    <location>
        <begin position="139"/>
        <end position="301"/>
    </location>
</feature>
<evidence type="ECO:0000256" key="2">
    <source>
        <dbReference type="SAM" id="MobiDB-lite"/>
    </source>
</evidence>
<protein>
    <recommendedName>
        <fullName evidence="3">Nephrocystin 3-like N-terminal domain-containing protein</fullName>
    </recommendedName>
</protein>
<sequence length="486" mass="54331">MGLWHSKAGAGAHGTQETDDYMDTSTESPGLASDCEHISPKESTVEAAREVHLLQGAQGITIANSTLRVVGRDSIVHNHHYNVQIEHTKDGEIRPVCLRGLDRTFLVADPKDVEKLANWLADINFRDIQMENSGKRTPGTGFWVLEKGVFKIWVQGSKEGPRILWGTGMPGAGKTIIASLVVEHLERIAKDNPDVCVVFAFCRYTEPIPVRDILAALLRQLLEDYPSVFPFIKALYDRHHLKKIRPLQHELLNVLQQITTSGLFRSTFFVLDGLDEASAAIQFDLIQVLASISAHFFLTSRPLEQWRDQAPDAEFFTIEAPSSDISLLVEQKISRIPALRKLLENNETLKTEVVAKVLHNSSGMFLVASLYLDMLQSCFSVRDLRRSLEHLPKGIDGMYDSTMEQIASQSGADMALLALTWVTFAERPILLDELPYAVAIDPETCKFDPERLVDSSVLVSLCRGLITVEKDPWGARLRLITQHTTI</sequence>
<keyword evidence="1" id="KW-0677">Repeat</keyword>
<keyword evidence="5" id="KW-1185">Reference proteome</keyword>
<feature type="region of interest" description="Disordered" evidence="2">
    <location>
        <begin position="1"/>
        <end position="33"/>
    </location>
</feature>
<dbReference type="Gene3D" id="3.40.50.300">
    <property type="entry name" value="P-loop containing nucleotide triphosphate hydrolases"/>
    <property type="match status" value="1"/>
</dbReference>
<dbReference type="Pfam" id="PF24883">
    <property type="entry name" value="NPHP3_N"/>
    <property type="match status" value="1"/>
</dbReference>
<accession>A0A5C3KVK5</accession>
<organism evidence="4 5">
    <name type="scientific">Coprinopsis marcescibilis</name>
    <name type="common">Agaric fungus</name>
    <name type="synonym">Psathyrella marcescibilis</name>
    <dbReference type="NCBI Taxonomy" id="230819"/>
    <lineage>
        <taxon>Eukaryota</taxon>
        <taxon>Fungi</taxon>
        <taxon>Dikarya</taxon>
        <taxon>Basidiomycota</taxon>
        <taxon>Agaricomycotina</taxon>
        <taxon>Agaricomycetes</taxon>
        <taxon>Agaricomycetidae</taxon>
        <taxon>Agaricales</taxon>
        <taxon>Agaricineae</taxon>
        <taxon>Psathyrellaceae</taxon>
        <taxon>Coprinopsis</taxon>
    </lineage>
</organism>
<dbReference type="OrthoDB" id="7464126at2759"/>
<evidence type="ECO:0000259" key="3">
    <source>
        <dbReference type="Pfam" id="PF24883"/>
    </source>
</evidence>
<dbReference type="PANTHER" id="PTHR10039:SF15">
    <property type="entry name" value="NACHT DOMAIN-CONTAINING PROTEIN"/>
    <property type="match status" value="1"/>
</dbReference>
<dbReference type="SUPFAM" id="SSF52540">
    <property type="entry name" value="P-loop containing nucleoside triphosphate hydrolases"/>
    <property type="match status" value="1"/>
</dbReference>
<gene>
    <name evidence="4" type="ORF">FA15DRAFT_420587</name>
</gene>
<proteinExistence type="predicted"/>
<dbReference type="InterPro" id="IPR027417">
    <property type="entry name" value="P-loop_NTPase"/>
</dbReference>
<dbReference type="AlphaFoldDB" id="A0A5C3KVK5"/>
<evidence type="ECO:0000256" key="1">
    <source>
        <dbReference type="ARBA" id="ARBA00022737"/>
    </source>
</evidence>
<dbReference type="Proteomes" id="UP000307440">
    <property type="component" value="Unassembled WGS sequence"/>
</dbReference>
<evidence type="ECO:0000313" key="5">
    <source>
        <dbReference type="Proteomes" id="UP000307440"/>
    </source>
</evidence>
<name>A0A5C3KVK5_COPMA</name>
<evidence type="ECO:0000313" key="4">
    <source>
        <dbReference type="EMBL" id="TFK24255.1"/>
    </source>
</evidence>
<dbReference type="EMBL" id="ML210203">
    <property type="protein sequence ID" value="TFK24255.1"/>
    <property type="molecule type" value="Genomic_DNA"/>
</dbReference>